<dbReference type="EMBL" id="JBBPFD010000004">
    <property type="protein sequence ID" value="KAK7930444.1"/>
    <property type="molecule type" value="Genomic_DNA"/>
</dbReference>
<reference evidence="13" key="1">
    <citation type="submission" date="2024-04" db="EMBL/GenBank/DDBJ databases">
        <title>Salinicola lusitanus LLJ914,a marine bacterium isolated from the Okinawa Trough.</title>
        <authorList>
            <person name="Li J."/>
        </authorList>
    </citation>
    <scope>NUCLEOTIDE SEQUENCE [LARGE SCALE GENOMIC DNA]</scope>
</reference>
<dbReference type="SUPFAM" id="SSF48403">
    <property type="entry name" value="Ankyrin repeat"/>
    <property type="match status" value="1"/>
</dbReference>
<keyword evidence="5 7" id="KW-0040">ANK repeat</keyword>
<accession>A0AAW0PWJ4</accession>
<sequence length="975" mass="107363">MCATAGVSSGWTIQDWSTYCFGHGERTRLCQDFKHDGQRSFCGFISSEKPWCQRVTVSGTRGSVQPAFSRSGAATAPEHHRGTLELPQRREDRAARPLTVDMVPLFLKVYLSPDLEDFSEVPVSPETLCRDVVELCQEPGESGCFLLQSCGRYDRVVEEDENILELLLRGEARYTLRHTQTRVGRADHMTTSDHMTPHEQETAVDRDQEQRLRLEQETLRKLRAKAQIHEAKLQKIRAARGPTETRRSRRSKTDEVEQITALFQMKQLELVDAAETVQRLTNQLQSLRRTRLDGQLKARLQRELQIRTLNLERGSGPDRQRDSVLTEQRLNQLRQKLWSKKNQRHRENQGPLLSAGSRVAAVGPYLQALESGLRPPPRPAKPSPVSEVPPPLPARANHSEPNLNEVPPPVPLRTNHIAARRHWNKQDSNMAAAPPRPRKSGECSAFRSSTLPLPKHRAPPSAAVRPLTPDDTQAPPTAQAAPPQTVAAASILSLYTTGGRSKYEPGQGTLPRSRPKALCKPAGSASEAEFCFHGDPESVSVVTGEEGGASARATPPEETLVPLRTRRRPPAAAPALPEDHPGRAGGGGDKGGGGQAGGGQGGGGQRGGGQRGGGQGEAARGEAAKEEAEARRAQMKGASTREAARRSLCIGLEALMWRKNPSIRLRSLEEHVPGVGIEECFFAAIDANLNETLTPPPLPPRMPISDSALRYMQAPPPSESRLDRDSRDQIKTDLQTAQHLSPQVPRSILRDPDSDRTRAGLRVRFNPVSLLLDSALEGEFDLVQRVIYEVSDPSVANDEGITALHNAVCAGHADIVRFLVQFGVNVNAADSDGWTPLHCAASCNNTHICKFLVESGASVFAWTRSDSQTAADKCEEQEEGYAQCSQFLYGVQEKMGVMNRAQVFALWDFEAEEPDELHLREGDCVTVLSRDLDPDLDRDQGALWWWVRGAHGEGYVPRNLLGIYPRIKPRQRSLA</sequence>
<dbReference type="PANTHER" id="PTHR24131">
    <property type="entry name" value="APOPTOSIS-STIMULATING OF P53 PROTEIN"/>
    <property type="match status" value="1"/>
</dbReference>
<protein>
    <recommendedName>
        <fullName evidence="11">SH3 domain-containing protein</fullName>
    </recommendedName>
</protein>
<dbReference type="PROSITE" id="PS50297">
    <property type="entry name" value="ANK_REP_REGION"/>
    <property type="match status" value="2"/>
</dbReference>
<dbReference type="AlphaFoldDB" id="A0AAW0PWJ4"/>
<evidence type="ECO:0000256" key="4">
    <source>
        <dbReference type="ARBA" id="ARBA00022737"/>
    </source>
</evidence>
<keyword evidence="4" id="KW-0677">Repeat</keyword>
<feature type="region of interest" description="Disordered" evidence="10">
    <location>
        <begin position="540"/>
        <end position="644"/>
    </location>
</feature>
<dbReference type="InterPro" id="IPR002110">
    <property type="entry name" value="Ankyrin_rpt"/>
</dbReference>
<evidence type="ECO:0000256" key="9">
    <source>
        <dbReference type="SAM" id="Coils"/>
    </source>
</evidence>
<evidence type="ECO:0000256" key="2">
    <source>
        <dbReference type="ARBA" id="ARBA00022443"/>
    </source>
</evidence>
<evidence type="ECO:0000256" key="6">
    <source>
        <dbReference type="ARBA" id="ARBA00023242"/>
    </source>
</evidence>
<evidence type="ECO:0000259" key="11">
    <source>
        <dbReference type="PROSITE" id="PS50002"/>
    </source>
</evidence>
<dbReference type="SMART" id="SM00248">
    <property type="entry name" value="ANK"/>
    <property type="match status" value="2"/>
</dbReference>
<dbReference type="Gene3D" id="1.25.40.20">
    <property type="entry name" value="Ankyrin repeat-containing domain"/>
    <property type="match status" value="1"/>
</dbReference>
<dbReference type="SMART" id="SM00326">
    <property type="entry name" value="SH3"/>
    <property type="match status" value="1"/>
</dbReference>
<dbReference type="InterPro" id="IPR001452">
    <property type="entry name" value="SH3_domain"/>
</dbReference>
<dbReference type="SUPFAM" id="SSF50044">
    <property type="entry name" value="SH3-domain"/>
    <property type="match status" value="1"/>
</dbReference>
<feature type="compositionally biased region" description="Basic and acidic residues" evidence="10">
    <location>
        <begin position="619"/>
        <end position="632"/>
    </location>
</feature>
<organism evidence="12 13">
    <name type="scientific">Mugilogobius chulae</name>
    <name type="common">yellowstripe goby</name>
    <dbReference type="NCBI Taxonomy" id="88201"/>
    <lineage>
        <taxon>Eukaryota</taxon>
        <taxon>Metazoa</taxon>
        <taxon>Chordata</taxon>
        <taxon>Craniata</taxon>
        <taxon>Vertebrata</taxon>
        <taxon>Euteleostomi</taxon>
        <taxon>Actinopterygii</taxon>
        <taxon>Neopterygii</taxon>
        <taxon>Teleostei</taxon>
        <taxon>Neoteleostei</taxon>
        <taxon>Acanthomorphata</taxon>
        <taxon>Gobiaria</taxon>
        <taxon>Gobiiformes</taxon>
        <taxon>Gobioidei</taxon>
        <taxon>Gobiidae</taxon>
        <taxon>Gobionellinae</taxon>
        <taxon>Mugilogobius</taxon>
    </lineage>
</organism>
<gene>
    <name evidence="12" type="ORF">WMY93_006839</name>
</gene>
<evidence type="ECO:0000256" key="7">
    <source>
        <dbReference type="PROSITE-ProRule" id="PRU00023"/>
    </source>
</evidence>
<comment type="subcellular location">
    <subcellularLocation>
        <location evidence="1">Nucleus</location>
    </subcellularLocation>
</comment>
<evidence type="ECO:0000256" key="8">
    <source>
        <dbReference type="PROSITE-ProRule" id="PRU00192"/>
    </source>
</evidence>
<feature type="coiled-coil region" evidence="9">
    <location>
        <begin position="212"/>
        <end position="239"/>
    </location>
</feature>
<feature type="compositionally biased region" description="Gly residues" evidence="10">
    <location>
        <begin position="583"/>
        <end position="616"/>
    </location>
</feature>
<dbReference type="PROSITE" id="PS50088">
    <property type="entry name" value="ANK_REPEAT"/>
    <property type="match status" value="2"/>
</dbReference>
<feature type="compositionally biased region" description="Pro residues" evidence="10">
    <location>
        <begin position="374"/>
        <end position="393"/>
    </location>
</feature>
<dbReference type="SUPFAM" id="SSF54236">
    <property type="entry name" value="Ubiquitin-like"/>
    <property type="match status" value="1"/>
</dbReference>
<proteinExistence type="predicted"/>
<dbReference type="FunFam" id="1.25.40.20:FF:000008">
    <property type="entry name" value="Apoptosis-stimulating of p53 protein 2 isoform 1"/>
    <property type="match status" value="1"/>
</dbReference>
<feature type="region of interest" description="Disordered" evidence="10">
    <location>
        <begin position="498"/>
        <end position="521"/>
    </location>
</feature>
<dbReference type="InterPro" id="IPR036770">
    <property type="entry name" value="Ankyrin_rpt-contain_sf"/>
</dbReference>
<dbReference type="PANTHER" id="PTHR24131:SF8">
    <property type="entry name" value="APOPTOSIS-STIMULATING OF P53 PROTEIN 2"/>
    <property type="match status" value="1"/>
</dbReference>
<keyword evidence="6" id="KW-0539">Nucleus</keyword>
<dbReference type="GO" id="GO:0042981">
    <property type="term" value="P:regulation of apoptotic process"/>
    <property type="evidence" value="ECO:0007669"/>
    <property type="project" value="InterPro"/>
</dbReference>
<dbReference type="Pfam" id="PF12796">
    <property type="entry name" value="Ank_2"/>
    <property type="match status" value="1"/>
</dbReference>
<feature type="repeat" description="ANK" evidence="7">
    <location>
        <begin position="832"/>
        <end position="864"/>
    </location>
</feature>
<dbReference type="Pfam" id="PF21712">
    <property type="entry name" value="RASSF8-10_RA"/>
    <property type="match status" value="1"/>
</dbReference>
<dbReference type="InterPro" id="IPR048945">
    <property type="entry name" value="RASSF8/10_RA"/>
</dbReference>
<dbReference type="Gene3D" id="3.10.20.90">
    <property type="entry name" value="Phosphatidylinositol 3-kinase Catalytic Subunit, Chain A, domain 1"/>
    <property type="match status" value="1"/>
</dbReference>
<keyword evidence="13" id="KW-1185">Reference proteome</keyword>
<feature type="compositionally biased region" description="Low complexity" evidence="10">
    <location>
        <begin position="469"/>
        <end position="484"/>
    </location>
</feature>
<evidence type="ECO:0000256" key="3">
    <source>
        <dbReference type="ARBA" id="ARBA00022703"/>
    </source>
</evidence>
<feature type="repeat" description="ANK" evidence="7">
    <location>
        <begin position="799"/>
        <end position="831"/>
    </location>
</feature>
<dbReference type="GO" id="GO:0006915">
    <property type="term" value="P:apoptotic process"/>
    <property type="evidence" value="ECO:0007669"/>
    <property type="project" value="UniProtKB-KW"/>
</dbReference>
<dbReference type="InterPro" id="IPR029071">
    <property type="entry name" value="Ubiquitin-like_domsf"/>
</dbReference>
<name>A0AAW0PWJ4_9GOBI</name>
<evidence type="ECO:0000256" key="10">
    <source>
        <dbReference type="SAM" id="MobiDB-lite"/>
    </source>
</evidence>
<dbReference type="GO" id="GO:0005634">
    <property type="term" value="C:nucleus"/>
    <property type="evidence" value="ECO:0007669"/>
    <property type="project" value="UniProtKB-SubCell"/>
</dbReference>
<keyword evidence="9" id="KW-0175">Coiled coil</keyword>
<evidence type="ECO:0000256" key="5">
    <source>
        <dbReference type="ARBA" id="ARBA00023043"/>
    </source>
</evidence>
<evidence type="ECO:0000313" key="12">
    <source>
        <dbReference type="EMBL" id="KAK7930444.1"/>
    </source>
</evidence>
<evidence type="ECO:0000313" key="13">
    <source>
        <dbReference type="Proteomes" id="UP001460270"/>
    </source>
</evidence>
<comment type="caution">
    <text evidence="12">The sequence shown here is derived from an EMBL/GenBank/DDBJ whole genome shotgun (WGS) entry which is preliminary data.</text>
</comment>
<evidence type="ECO:0000256" key="1">
    <source>
        <dbReference type="ARBA" id="ARBA00004123"/>
    </source>
</evidence>
<keyword evidence="2 8" id="KW-0728">SH3 domain</keyword>
<feature type="region of interest" description="Disordered" evidence="10">
    <location>
        <begin position="337"/>
        <end position="356"/>
    </location>
</feature>
<feature type="domain" description="SH3" evidence="11">
    <location>
        <begin position="898"/>
        <end position="966"/>
    </location>
</feature>
<dbReference type="InterPro" id="IPR036028">
    <property type="entry name" value="SH3-like_dom_sf"/>
</dbReference>
<feature type="region of interest" description="Disordered" evidence="10">
    <location>
        <begin position="369"/>
        <end position="484"/>
    </location>
</feature>
<dbReference type="Proteomes" id="UP001460270">
    <property type="component" value="Unassembled WGS sequence"/>
</dbReference>
<dbReference type="PROSITE" id="PS50002">
    <property type="entry name" value="SH3"/>
    <property type="match status" value="1"/>
</dbReference>
<dbReference type="InterPro" id="IPR047163">
    <property type="entry name" value="ASPP1/2"/>
</dbReference>
<dbReference type="GO" id="GO:0002039">
    <property type="term" value="F:p53 binding"/>
    <property type="evidence" value="ECO:0007669"/>
    <property type="project" value="InterPro"/>
</dbReference>
<keyword evidence="3" id="KW-0053">Apoptosis</keyword>